<feature type="transmembrane region" description="Helical" evidence="6">
    <location>
        <begin position="847"/>
        <end position="869"/>
    </location>
</feature>
<dbReference type="GO" id="GO:0005216">
    <property type="term" value="F:monoatomic ion channel activity"/>
    <property type="evidence" value="ECO:0007669"/>
    <property type="project" value="InterPro"/>
</dbReference>
<dbReference type="eggNOG" id="KOG2301">
    <property type="taxonomic scope" value="Eukaryota"/>
</dbReference>
<feature type="transmembrane region" description="Helical" evidence="6">
    <location>
        <begin position="756"/>
        <end position="778"/>
    </location>
</feature>
<dbReference type="STRING" id="595528.A0A0D2WPJ7"/>
<evidence type="ECO:0000256" key="3">
    <source>
        <dbReference type="ARBA" id="ARBA00022989"/>
    </source>
</evidence>
<accession>A0A0D2WPJ7</accession>
<evidence type="ECO:0000259" key="7">
    <source>
        <dbReference type="Pfam" id="PF00520"/>
    </source>
</evidence>
<dbReference type="Proteomes" id="UP000008743">
    <property type="component" value="Unassembled WGS sequence"/>
</dbReference>
<protein>
    <recommendedName>
        <fullName evidence="7">Ion transport domain-containing protein</fullName>
    </recommendedName>
</protein>
<keyword evidence="9" id="KW-1185">Reference proteome</keyword>
<dbReference type="Pfam" id="PF00520">
    <property type="entry name" value="Ion_trans"/>
    <property type="match status" value="2"/>
</dbReference>
<dbReference type="InterPro" id="IPR028801">
    <property type="entry name" value="TPC1_animal"/>
</dbReference>
<feature type="compositionally biased region" description="Polar residues" evidence="5">
    <location>
        <begin position="1025"/>
        <end position="1036"/>
    </location>
</feature>
<dbReference type="PhylomeDB" id="A0A0D2WPJ7"/>
<keyword evidence="2 6" id="KW-0812">Transmembrane</keyword>
<feature type="transmembrane region" description="Helical" evidence="6">
    <location>
        <begin position="644"/>
        <end position="663"/>
    </location>
</feature>
<dbReference type="EMBL" id="KE346365">
    <property type="protein sequence ID" value="KJE93345.1"/>
    <property type="molecule type" value="Genomic_DNA"/>
</dbReference>
<dbReference type="InterPro" id="IPR005821">
    <property type="entry name" value="Ion_trans_dom"/>
</dbReference>
<dbReference type="SUPFAM" id="SSF81324">
    <property type="entry name" value="Voltage-gated potassium channels"/>
    <property type="match status" value="2"/>
</dbReference>
<name>A0A0D2WPJ7_CAPO3</name>
<evidence type="ECO:0000256" key="6">
    <source>
        <dbReference type="SAM" id="Phobius"/>
    </source>
</evidence>
<feature type="transmembrane region" description="Helical" evidence="6">
    <location>
        <begin position="224"/>
        <end position="246"/>
    </location>
</feature>
<keyword evidence="4 6" id="KW-0472">Membrane</keyword>
<evidence type="ECO:0000313" key="9">
    <source>
        <dbReference type="Proteomes" id="UP000008743"/>
    </source>
</evidence>
<evidence type="ECO:0000256" key="5">
    <source>
        <dbReference type="SAM" id="MobiDB-lite"/>
    </source>
</evidence>
<keyword evidence="3 6" id="KW-1133">Transmembrane helix</keyword>
<gene>
    <name evidence="8" type="ORF">CAOG_004150</name>
</gene>
<dbReference type="GO" id="GO:0010008">
    <property type="term" value="C:endosome membrane"/>
    <property type="evidence" value="ECO:0007669"/>
    <property type="project" value="TreeGrafter"/>
</dbReference>
<feature type="transmembrane region" description="Helical" evidence="6">
    <location>
        <begin position="101"/>
        <end position="118"/>
    </location>
</feature>
<evidence type="ECO:0000256" key="2">
    <source>
        <dbReference type="ARBA" id="ARBA00022692"/>
    </source>
</evidence>
<dbReference type="PANTHER" id="PTHR46474:SF1">
    <property type="entry name" value="TWO PORE CHANNEL PROTEIN 1"/>
    <property type="match status" value="1"/>
</dbReference>
<dbReference type="PANTHER" id="PTHR46474">
    <property type="entry name" value="TWO PORE CALCIUM CHANNEL PROTEIN 1"/>
    <property type="match status" value="1"/>
</dbReference>
<comment type="subcellular location">
    <subcellularLocation>
        <location evidence="1">Membrane</location>
        <topology evidence="1">Multi-pass membrane protein</topology>
    </subcellularLocation>
</comment>
<feature type="transmembrane region" description="Helical" evidence="6">
    <location>
        <begin position="253"/>
        <end position="270"/>
    </location>
</feature>
<evidence type="ECO:0000256" key="1">
    <source>
        <dbReference type="ARBA" id="ARBA00004141"/>
    </source>
</evidence>
<dbReference type="Gene3D" id="1.10.287.70">
    <property type="match status" value="2"/>
</dbReference>
<dbReference type="AlphaFoldDB" id="A0A0D2WPJ7"/>
<dbReference type="InParanoid" id="A0A0D2WPJ7"/>
<organism evidence="8 9">
    <name type="scientific">Capsaspora owczarzaki (strain ATCC 30864)</name>
    <dbReference type="NCBI Taxonomy" id="595528"/>
    <lineage>
        <taxon>Eukaryota</taxon>
        <taxon>Filasterea</taxon>
        <taxon>Capsaspora</taxon>
    </lineage>
</organism>
<dbReference type="OrthoDB" id="10068803at2759"/>
<dbReference type="InterPro" id="IPR027359">
    <property type="entry name" value="Volt_channel_dom_sf"/>
</dbReference>
<feature type="transmembrane region" description="Helical" evidence="6">
    <location>
        <begin position="290"/>
        <end position="315"/>
    </location>
</feature>
<dbReference type="GO" id="GO:0022832">
    <property type="term" value="F:voltage-gated channel activity"/>
    <property type="evidence" value="ECO:0007669"/>
    <property type="project" value="InterPro"/>
</dbReference>
<feature type="transmembrane region" description="Helical" evidence="6">
    <location>
        <begin position="169"/>
        <end position="189"/>
    </location>
</feature>
<dbReference type="GO" id="GO:0005765">
    <property type="term" value="C:lysosomal membrane"/>
    <property type="evidence" value="ECO:0007669"/>
    <property type="project" value="InterPro"/>
</dbReference>
<feature type="transmembrane region" description="Helical" evidence="6">
    <location>
        <begin position="130"/>
        <end position="149"/>
    </location>
</feature>
<dbReference type="Gene3D" id="1.20.120.350">
    <property type="entry name" value="Voltage-gated potassium channels. Chain C"/>
    <property type="match status" value="1"/>
</dbReference>
<feature type="transmembrane region" description="Helical" evidence="6">
    <location>
        <begin position="714"/>
        <end position="735"/>
    </location>
</feature>
<reference evidence="9" key="1">
    <citation type="submission" date="2011-02" db="EMBL/GenBank/DDBJ databases">
        <title>The Genome Sequence of Capsaspora owczarzaki ATCC 30864.</title>
        <authorList>
            <person name="Russ C."/>
            <person name="Cuomo C."/>
            <person name="Burger G."/>
            <person name="Gray M.W."/>
            <person name="Holland P.W.H."/>
            <person name="King N."/>
            <person name="Lang F.B.F."/>
            <person name="Roger A.J."/>
            <person name="Ruiz-Trillo I."/>
            <person name="Young S.K."/>
            <person name="Zeng Q."/>
            <person name="Gargeya S."/>
            <person name="Alvarado L."/>
            <person name="Berlin A."/>
            <person name="Chapman S.B."/>
            <person name="Chen Z."/>
            <person name="Freedman E."/>
            <person name="Gellesch M."/>
            <person name="Goldberg J."/>
            <person name="Griggs A."/>
            <person name="Gujja S."/>
            <person name="Heilman E."/>
            <person name="Heiman D."/>
            <person name="Howarth C."/>
            <person name="Mehta T."/>
            <person name="Neiman D."/>
            <person name="Pearson M."/>
            <person name="Roberts A."/>
            <person name="Saif S."/>
            <person name="Shea T."/>
            <person name="Shenoy N."/>
            <person name="Sisk P."/>
            <person name="Stolte C."/>
            <person name="Sykes S."/>
            <person name="White J."/>
            <person name="Yandava C."/>
            <person name="Haas B."/>
            <person name="Nusbaum C."/>
            <person name="Birren B."/>
        </authorList>
    </citation>
    <scope>NUCLEOTIDE SEQUENCE</scope>
    <source>
        <strain evidence="9">ATCC 30864</strain>
    </source>
</reference>
<feature type="compositionally biased region" description="Polar residues" evidence="5">
    <location>
        <begin position="451"/>
        <end position="461"/>
    </location>
</feature>
<feature type="region of interest" description="Disordered" evidence="5">
    <location>
        <begin position="1025"/>
        <end position="1046"/>
    </location>
</feature>
<feature type="domain" description="Ion transport" evidence="7">
    <location>
        <begin position="640"/>
        <end position="872"/>
    </location>
</feature>
<dbReference type="OMA" id="ECDEREY"/>
<feature type="region of interest" description="Disordered" evidence="5">
    <location>
        <begin position="422"/>
        <end position="485"/>
    </location>
</feature>
<sequence length="1082" mass="119533">MAVEGFQAFPSRLRQLLSGSSLSSSSVAAAVGGPSEPLATAELVSFEDDRASAASEADQTEQRFKEAALFLQEGTNNHKMHNHPRDPSALRAYRILQSTPMNLAGLLVSGILLSLALIEQPATLDGVPDWVSPMIELFCLAFFAVELALKYQWFKRKAFFQHTRTASKLLIVVVMVADTIAILLVPSPYARFGRSLRPFFLIDNQYSSRVRRVFRQIALSLPPIVDMLVILLVLVLLFGLAGFYLFSSDPGADGFATFGTTLVSLSVLITTSNFPDVMLPSYRKNPWSSVYFIVFLLVCLYILLNLLHAIVYESFAEQEKLKFRKLFLHKRSSLRRAFQEITDGRACMSFAEFKTLLRLFATNRNDQQILVLYKALKRSPNNVEGLSSLEFYGLFDALSLSFTKQTPVLQLYPARLPRQRSAASHEETIHLQPLPPTERRNTIPTGGASIPSESPDVSTHPASAEDAASPIVRATPSALQLDATTGTSRTNSINLAGELSQSQDLTSFGSLDSPAIALKDRFVRFGKASVATATLSRPNPSAGSSSLAAASGTARSNELPGRLAASLREVKSAGLDTDAPAPSQQGRTSGDQLASFATFVPLQRGMGSVADNVEMFSSSSIPSWLATPLYLVKQATLSVWFDRIVAVVVMVNVLLAILEASLFSEQVLHPDQYSPFKWVNLSLALLYVVETSMRLITLGIGGYCVNYFNRIDLLVIMASLLGHMANIDALSIVLLPMRIVRFLTLRKSIRLIISTLISLLPKLFYFFITLMCVFYSFAVIGMELYAGLIVQGCCGPEYDGSAEGLYYVSNFDNLLRAYVLLFELLVANNNNIIMEAVVTVTSYWSRFYFLIFYIVMIVVLLNVVMAFVFDTFLVRIQLLQAAPHELDDDATMTAATVTTRRRSTSDPTRAATATDGLADERSVIHAGGQLLSRVTMGQAAVRVALLPDELRTLVPYEGAQYEEYQSQRQRDTASTSLQSDVPAVDEGLVHFVGRRSLARTDIYLVLCAAELSEWVEEYDQNLQQSGRSRADSSVSHSFEPEPNKPRDLQRMLIVQRNFRQPSSTSLLRRSESDLDDRLVTIA</sequence>
<feature type="domain" description="Ion transport" evidence="7">
    <location>
        <begin position="114"/>
        <end position="320"/>
    </location>
</feature>
<proteinExistence type="predicted"/>
<evidence type="ECO:0000313" key="8">
    <source>
        <dbReference type="EMBL" id="KJE93345.1"/>
    </source>
</evidence>
<evidence type="ECO:0000256" key="4">
    <source>
        <dbReference type="ARBA" id="ARBA00023136"/>
    </source>
</evidence>
<dbReference type="RefSeq" id="XP_004347975.1">
    <property type="nucleotide sequence ID" value="XM_004347925.2"/>
</dbReference>